<dbReference type="GO" id="GO:0046872">
    <property type="term" value="F:metal ion binding"/>
    <property type="evidence" value="ECO:0007669"/>
    <property type="project" value="InterPro"/>
</dbReference>
<accession>A0A9E6R825</accession>
<name>A0A9E6R825_9HYPH</name>
<dbReference type="Gene3D" id="3.30.470.20">
    <property type="entry name" value="ATP-grasp fold, B domain"/>
    <property type="match status" value="1"/>
</dbReference>
<dbReference type="SUPFAM" id="SSF56059">
    <property type="entry name" value="Glutathione synthetase ATP-binding domain-like"/>
    <property type="match status" value="1"/>
</dbReference>
<dbReference type="PROSITE" id="PS50975">
    <property type="entry name" value="ATP_GRASP"/>
    <property type="match status" value="1"/>
</dbReference>
<organism evidence="3 4">
    <name type="scientific">Chenggangzhangella methanolivorans</name>
    <dbReference type="NCBI Taxonomy" id="1437009"/>
    <lineage>
        <taxon>Bacteria</taxon>
        <taxon>Pseudomonadati</taxon>
        <taxon>Pseudomonadota</taxon>
        <taxon>Alphaproteobacteria</taxon>
        <taxon>Hyphomicrobiales</taxon>
        <taxon>Methylopilaceae</taxon>
        <taxon>Chenggangzhangella</taxon>
    </lineage>
</organism>
<dbReference type="RefSeq" id="WP_378148107.1">
    <property type="nucleotide sequence ID" value="NZ_JBHRXS010000006.1"/>
</dbReference>
<evidence type="ECO:0000259" key="2">
    <source>
        <dbReference type="PROSITE" id="PS50975"/>
    </source>
</evidence>
<protein>
    <submittedName>
        <fullName evidence="3">ATP-grasp domain-containing protein</fullName>
    </submittedName>
</protein>
<reference evidence="3" key="1">
    <citation type="submission" date="2021-08" db="EMBL/GenBank/DDBJ databases">
        <authorList>
            <person name="Zhang H."/>
            <person name="Xu M."/>
            <person name="Yu Z."/>
            <person name="Yang L."/>
            <person name="Cai Y."/>
        </authorList>
    </citation>
    <scope>NUCLEOTIDE SEQUENCE</scope>
    <source>
        <strain evidence="3">CHL1</strain>
    </source>
</reference>
<proteinExistence type="predicted"/>
<dbReference type="KEGG" id="cmet:K6K41_25480"/>
<dbReference type="AlphaFoldDB" id="A0A9E6R825"/>
<dbReference type="InterPro" id="IPR003806">
    <property type="entry name" value="ATP-grasp_PylC-type"/>
</dbReference>
<dbReference type="GO" id="GO:0005524">
    <property type="term" value="F:ATP binding"/>
    <property type="evidence" value="ECO:0007669"/>
    <property type="project" value="UniProtKB-UniRule"/>
</dbReference>
<evidence type="ECO:0000313" key="4">
    <source>
        <dbReference type="Proteomes" id="UP000825701"/>
    </source>
</evidence>
<sequence>MTDQPPFDLAVIALSARALARSARRAGLNVLALDLFADDDTREHAAEAVRVPMRRSVVAFDRRALLDALASHAPEGLPVVFGAGFEHAPNLMRAIARRNPVLGASSETVALLKNPEAFAGLLDDLGVRRPAMAPHGAADLDAARWLSKRAGASGGSHIRTGTAVRARRYLQERVEGRAVSALFLADGAKAHVLGFSEQWPDPAPAAPFRYGGAVGPVTISDGVAASIDAALDRLVSATRLKGLASADMILPDDQSFVLLEINPRPGATLDVFDRGDMPALINLHIEACAGRLPGPLPRLETAFAAAVVHAPATTRAGAVARPHWTADWPSCDETVPAGAPFCTVFAAGQDPLAARRLLEERRDALLARLPSARVPAPTNQKW</sequence>
<dbReference type="EMBL" id="CP081869">
    <property type="protein sequence ID" value="QZN99935.1"/>
    <property type="molecule type" value="Genomic_DNA"/>
</dbReference>
<dbReference type="InterPro" id="IPR011761">
    <property type="entry name" value="ATP-grasp"/>
</dbReference>
<keyword evidence="4" id="KW-1185">Reference proteome</keyword>
<dbReference type="InterPro" id="IPR016677">
    <property type="entry name" value="UCP016817_carboligase"/>
</dbReference>
<keyword evidence="1" id="KW-0067">ATP-binding</keyword>
<keyword evidence="1" id="KW-0547">Nucleotide-binding</keyword>
<evidence type="ECO:0000256" key="1">
    <source>
        <dbReference type="PROSITE-ProRule" id="PRU00409"/>
    </source>
</evidence>
<feature type="domain" description="ATP-grasp" evidence="2">
    <location>
        <begin position="93"/>
        <end position="289"/>
    </location>
</feature>
<dbReference type="PIRSF" id="PIRSF016817">
    <property type="entry name" value="UCP016817_carboligase"/>
    <property type="match status" value="1"/>
</dbReference>
<gene>
    <name evidence="3" type="ORF">K6K41_25480</name>
</gene>
<evidence type="ECO:0000313" key="3">
    <source>
        <dbReference type="EMBL" id="QZN99935.1"/>
    </source>
</evidence>
<dbReference type="Proteomes" id="UP000825701">
    <property type="component" value="Chromosome"/>
</dbReference>
<dbReference type="Pfam" id="PF02655">
    <property type="entry name" value="ATP-grasp_3"/>
    <property type="match status" value="1"/>
</dbReference>